<name>A0A3M0K4H8_HIRRU</name>
<keyword evidence="3" id="KW-1185">Reference proteome</keyword>
<proteinExistence type="predicted"/>
<protein>
    <recommendedName>
        <fullName evidence="4">Rna-directed dna polymerase from mobile element jockey-like</fullName>
    </recommendedName>
</protein>
<sequence length="204" mass="23017">MRINKELERAVVPLYSRNVIQQSWLTRPRPQASKCDAIYKQAWRADPGNYRPVGLTLGLRNEQIIPSDLTWKYSDITRSVNLLQSRKAMQGNLDRLDQWAKASCKRFNKTKCWVLHLDHNNPRQHYRLGAVPGKLPAGKGPGGAGEQQLNMIQPCPGGQEGRWHPGLDQPWCGQQEQGSDRPPVLGTAEATPQIYTLHEGHKSP</sequence>
<dbReference type="OrthoDB" id="443634at2759"/>
<dbReference type="EMBL" id="QRBI01000120">
    <property type="protein sequence ID" value="RMC07351.1"/>
    <property type="molecule type" value="Genomic_DNA"/>
</dbReference>
<comment type="caution">
    <text evidence="2">The sequence shown here is derived from an EMBL/GenBank/DDBJ whole genome shotgun (WGS) entry which is preliminary data.</text>
</comment>
<reference evidence="2 3" key="1">
    <citation type="submission" date="2018-07" db="EMBL/GenBank/DDBJ databases">
        <title>A high quality draft genome assembly of the barn swallow (H. rustica rustica).</title>
        <authorList>
            <person name="Formenti G."/>
            <person name="Chiara M."/>
            <person name="Poveda L."/>
            <person name="Francoijs K.-J."/>
            <person name="Bonisoli-Alquati A."/>
            <person name="Canova L."/>
            <person name="Gianfranceschi L."/>
            <person name="Horner D.S."/>
            <person name="Saino N."/>
        </authorList>
    </citation>
    <scope>NUCLEOTIDE SEQUENCE [LARGE SCALE GENOMIC DNA]</scope>
    <source>
        <strain evidence="2">Chelidonia</strain>
        <tissue evidence="2">Blood</tissue>
    </source>
</reference>
<dbReference type="Proteomes" id="UP000269221">
    <property type="component" value="Unassembled WGS sequence"/>
</dbReference>
<evidence type="ECO:0000313" key="2">
    <source>
        <dbReference type="EMBL" id="RMC07351.1"/>
    </source>
</evidence>
<evidence type="ECO:0000313" key="3">
    <source>
        <dbReference type="Proteomes" id="UP000269221"/>
    </source>
</evidence>
<gene>
    <name evidence="2" type="ORF">DUI87_16813</name>
</gene>
<accession>A0A3M0K4H8</accession>
<evidence type="ECO:0000256" key="1">
    <source>
        <dbReference type="SAM" id="MobiDB-lite"/>
    </source>
</evidence>
<evidence type="ECO:0008006" key="4">
    <source>
        <dbReference type="Google" id="ProtNLM"/>
    </source>
</evidence>
<dbReference type="AlphaFoldDB" id="A0A3M0K4H8"/>
<feature type="region of interest" description="Disordered" evidence="1">
    <location>
        <begin position="162"/>
        <end position="204"/>
    </location>
</feature>
<organism evidence="2 3">
    <name type="scientific">Hirundo rustica rustica</name>
    <dbReference type="NCBI Taxonomy" id="333673"/>
    <lineage>
        <taxon>Eukaryota</taxon>
        <taxon>Metazoa</taxon>
        <taxon>Chordata</taxon>
        <taxon>Craniata</taxon>
        <taxon>Vertebrata</taxon>
        <taxon>Euteleostomi</taxon>
        <taxon>Archelosauria</taxon>
        <taxon>Archosauria</taxon>
        <taxon>Dinosauria</taxon>
        <taxon>Saurischia</taxon>
        <taxon>Theropoda</taxon>
        <taxon>Coelurosauria</taxon>
        <taxon>Aves</taxon>
        <taxon>Neognathae</taxon>
        <taxon>Neoaves</taxon>
        <taxon>Telluraves</taxon>
        <taxon>Australaves</taxon>
        <taxon>Passeriformes</taxon>
        <taxon>Sylvioidea</taxon>
        <taxon>Hirundinidae</taxon>
        <taxon>Hirundo</taxon>
    </lineage>
</organism>